<dbReference type="PANTHER" id="PTHR32089:SF112">
    <property type="entry name" value="LYSOZYME-LIKE PROTEIN-RELATED"/>
    <property type="match status" value="1"/>
</dbReference>
<evidence type="ECO:0000259" key="6">
    <source>
        <dbReference type="PROSITE" id="PS50111"/>
    </source>
</evidence>
<feature type="coiled-coil region" evidence="4">
    <location>
        <begin position="630"/>
        <end position="657"/>
    </location>
</feature>
<keyword evidence="5" id="KW-0812">Transmembrane</keyword>
<feature type="domain" description="PAS" evidence="7">
    <location>
        <begin position="261"/>
        <end position="314"/>
    </location>
</feature>
<keyword evidence="5" id="KW-0472">Membrane</keyword>
<dbReference type="AlphaFoldDB" id="A0A5C6DEP1"/>
<dbReference type="PROSITE" id="PS50113">
    <property type="entry name" value="PAC"/>
    <property type="match status" value="1"/>
</dbReference>
<keyword evidence="4" id="KW-0175">Coiled coil</keyword>
<sequence>MRKRALLLKLLLLVCIPVITLIGMGIYGMLITRSTFSDAENVQRATLDISGPFNQLRQLSLLMVIAPNEELQFDFDQQQQTVTAQLDETIDLWSSDSGSLQGKTAFKDLAASWQEYVRLKDFTVEKVREDYREEAFINAIEAEQQQFVDVGTKLKAWTDAKIRDTRQRYVSALWVYGAIVALVTLCVALIGMVTARRIFRPIEALKNTATRIAQQAESGADTEAMQSQIDVTSQDELGQLASALSQMVETLRTALQNISLEQSQTEAILNSTADGIITIGPGGNVHGFNAAAERLLGYGRQETIGRSISQLLPELDRRRGDDFSNGHYGGEREVAAVTKGGERVPIALRVSRMEDQGERLTIATLQDITQRKQAEADRLRISGAIRNAVNRLSEASRHILSSTESQLSDTQQQAAAVTQTLTSMAEVAMTSEQAAERADAVAESARRSDEVGRAGREAIENSIQAMGLLQQEVESIAETILSLAEQAQAIGEITATVNDIAEQTNVLALNAAVEASRAGEHGRGFAVVASEVKSLAGEAKKATAQVRHILGEIQMATNNSVLATERGTGAVTESSQVIKQAGETIASLNKTLTDSARNATQISASARQQMIGIQQLNESMKDIEDVASRNVTSIEQIEQAAKNLRELSDELESLTAQHAPDA</sequence>
<evidence type="ECO:0000256" key="4">
    <source>
        <dbReference type="SAM" id="Coils"/>
    </source>
</evidence>
<comment type="caution">
    <text evidence="10">The sequence shown here is derived from an EMBL/GenBank/DDBJ whole genome shotgun (WGS) entry which is preliminary data.</text>
</comment>
<dbReference type="Pfam" id="PF00672">
    <property type="entry name" value="HAMP"/>
    <property type="match status" value="1"/>
</dbReference>
<dbReference type="Pfam" id="PF00015">
    <property type="entry name" value="MCPsignal"/>
    <property type="match status" value="1"/>
</dbReference>
<feature type="transmembrane region" description="Helical" evidence="5">
    <location>
        <begin position="6"/>
        <end position="27"/>
    </location>
</feature>
<evidence type="ECO:0000256" key="3">
    <source>
        <dbReference type="PROSITE-ProRule" id="PRU00284"/>
    </source>
</evidence>
<gene>
    <name evidence="10" type="primary">frzCD</name>
    <name evidence="10" type="ORF">Poly41_44340</name>
</gene>
<proteinExistence type="inferred from homology"/>
<feature type="domain" description="Methyl-accepting transducer" evidence="6">
    <location>
        <begin position="388"/>
        <end position="624"/>
    </location>
</feature>
<dbReference type="Gene3D" id="3.30.450.20">
    <property type="entry name" value="PAS domain"/>
    <property type="match status" value="1"/>
</dbReference>
<dbReference type="PROSITE" id="PS50885">
    <property type="entry name" value="HAMP"/>
    <property type="match status" value="1"/>
</dbReference>
<organism evidence="10 11">
    <name type="scientific">Novipirellula artificiosorum</name>
    <dbReference type="NCBI Taxonomy" id="2528016"/>
    <lineage>
        <taxon>Bacteria</taxon>
        <taxon>Pseudomonadati</taxon>
        <taxon>Planctomycetota</taxon>
        <taxon>Planctomycetia</taxon>
        <taxon>Pirellulales</taxon>
        <taxon>Pirellulaceae</taxon>
        <taxon>Novipirellula</taxon>
    </lineage>
</organism>
<feature type="domain" description="PAC" evidence="8">
    <location>
        <begin position="330"/>
        <end position="380"/>
    </location>
</feature>
<dbReference type="PROSITE" id="PS50112">
    <property type="entry name" value="PAS"/>
    <property type="match status" value="1"/>
</dbReference>
<dbReference type="PANTHER" id="PTHR32089">
    <property type="entry name" value="METHYL-ACCEPTING CHEMOTAXIS PROTEIN MCPB"/>
    <property type="match status" value="1"/>
</dbReference>
<dbReference type="InterPro" id="IPR000014">
    <property type="entry name" value="PAS"/>
</dbReference>
<evidence type="ECO:0000313" key="10">
    <source>
        <dbReference type="EMBL" id="TWU34287.1"/>
    </source>
</evidence>
<dbReference type="InterPro" id="IPR003660">
    <property type="entry name" value="HAMP_dom"/>
</dbReference>
<dbReference type="GO" id="GO:0007165">
    <property type="term" value="P:signal transduction"/>
    <property type="evidence" value="ECO:0007669"/>
    <property type="project" value="UniProtKB-KW"/>
</dbReference>
<reference evidence="10 11" key="1">
    <citation type="submission" date="2019-02" db="EMBL/GenBank/DDBJ databases">
        <title>Deep-cultivation of Planctomycetes and their phenomic and genomic characterization uncovers novel biology.</title>
        <authorList>
            <person name="Wiegand S."/>
            <person name="Jogler M."/>
            <person name="Boedeker C."/>
            <person name="Pinto D."/>
            <person name="Vollmers J."/>
            <person name="Rivas-Marin E."/>
            <person name="Kohn T."/>
            <person name="Peeters S.H."/>
            <person name="Heuer A."/>
            <person name="Rast P."/>
            <person name="Oberbeckmann S."/>
            <person name="Bunk B."/>
            <person name="Jeske O."/>
            <person name="Meyerdierks A."/>
            <person name="Storesund J.E."/>
            <person name="Kallscheuer N."/>
            <person name="Luecker S."/>
            <person name="Lage O.M."/>
            <person name="Pohl T."/>
            <person name="Merkel B.J."/>
            <person name="Hornburger P."/>
            <person name="Mueller R.-W."/>
            <person name="Bruemmer F."/>
            <person name="Labrenz M."/>
            <person name="Spormann A.M."/>
            <person name="Op Den Camp H."/>
            <person name="Overmann J."/>
            <person name="Amann R."/>
            <person name="Jetten M.S.M."/>
            <person name="Mascher T."/>
            <person name="Medema M.H."/>
            <person name="Devos D.P."/>
            <person name="Kaster A.-K."/>
            <person name="Ovreas L."/>
            <person name="Rohde M."/>
            <person name="Galperin M.Y."/>
            <person name="Jogler C."/>
        </authorList>
    </citation>
    <scope>NUCLEOTIDE SEQUENCE [LARGE SCALE GENOMIC DNA]</scope>
    <source>
        <strain evidence="10 11">Poly41</strain>
    </source>
</reference>
<dbReference type="InterPro" id="IPR035965">
    <property type="entry name" value="PAS-like_dom_sf"/>
</dbReference>
<dbReference type="RefSeq" id="WP_146528689.1">
    <property type="nucleotide sequence ID" value="NZ_SJPV01000008.1"/>
</dbReference>
<feature type="domain" description="HAMP" evidence="9">
    <location>
        <begin position="196"/>
        <end position="256"/>
    </location>
</feature>
<dbReference type="SUPFAM" id="SSF55785">
    <property type="entry name" value="PYP-like sensor domain (PAS domain)"/>
    <property type="match status" value="1"/>
</dbReference>
<dbReference type="InterPro" id="IPR004089">
    <property type="entry name" value="MCPsignal_dom"/>
</dbReference>
<dbReference type="SMART" id="SM00283">
    <property type="entry name" value="MA"/>
    <property type="match status" value="1"/>
</dbReference>
<protein>
    <submittedName>
        <fullName evidence="10">Frizzy aggregation protein FrzCD</fullName>
    </submittedName>
</protein>
<dbReference type="Gene3D" id="6.10.340.10">
    <property type="match status" value="1"/>
</dbReference>
<evidence type="ECO:0000259" key="8">
    <source>
        <dbReference type="PROSITE" id="PS50113"/>
    </source>
</evidence>
<evidence type="ECO:0000256" key="1">
    <source>
        <dbReference type="ARBA" id="ARBA00023224"/>
    </source>
</evidence>
<dbReference type="Pfam" id="PF13426">
    <property type="entry name" value="PAS_9"/>
    <property type="match status" value="1"/>
</dbReference>
<feature type="transmembrane region" description="Helical" evidence="5">
    <location>
        <begin position="173"/>
        <end position="193"/>
    </location>
</feature>
<dbReference type="PROSITE" id="PS50111">
    <property type="entry name" value="CHEMOTAXIS_TRANSDUC_2"/>
    <property type="match status" value="1"/>
</dbReference>
<keyword evidence="5" id="KW-1133">Transmembrane helix</keyword>
<dbReference type="EMBL" id="SJPV01000008">
    <property type="protein sequence ID" value="TWU34287.1"/>
    <property type="molecule type" value="Genomic_DNA"/>
</dbReference>
<dbReference type="CDD" id="cd06225">
    <property type="entry name" value="HAMP"/>
    <property type="match status" value="1"/>
</dbReference>
<dbReference type="SMART" id="SM00304">
    <property type="entry name" value="HAMP"/>
    <property type="match status" value="1"/>
</dbReference>
<dbReference type="InterPro" id="IPR000700">
    <property type="entry name" value="PAS-assoc_C"/>
</dbReference>
<comment type="similarity">
    <text evidence="2">Belongs to the methyl-accepting chemotaxis (MCP) protein family.</text>
</comment>
<dbReference type="SMART" id="SM00091">
    <property type="entry name" value="PAS"/>
    <property type="match status" value="1"/>
</dbReference>
<dbReference type="NCBIfam" id="TIGR00229">
    <property type="entry name" value="sensory_box"/>
    <property type="match status" value="1"/>
</dbReference>
<dbReference type="OrthoDB" id="221239at2"/>
<dbReference type="Proteomes" id="UP000319143">
    <property type="component" value="Unassembled WGS sequence"/>
</dbReference>
<dbReference type="GO" id="GO:0016020">
    <property type="term" value="C:membrane"/>
    <property type="evidence" value="ECO:0007669"/>
    <property type="project" value="InterPro"/>
</dbReference>
<evidence type="ECO:0000313" key="11">
    <source>
        <dbReference type="Proteomes" id="UP000319143"/>
    </source>
</evidence>
<name>A0A5C6DEP1_9BACT</name>
<dbReference type="Gene3D" id="1.10.287.950">
    <property type="entry name" value="Methyl-accepting chemotaxis protein"/>
    <property type="match status" value="1"/>
</dbReference>
<dbReference type="SUPFAM" id="SSF58104">
    <property type="entry name" value="Methyl-accepting chemotaxis protein (MCP) signaling domain"/>
    <property type="match status" value="1"/>
</dbReference>
<evidence type="ECO:0000256" key="2">
    <source>
        <dbReference type="ARBA" id="ARBA00029447"/>
    </source>
</evidence>
<evidence type="ECO:0000259" key="7">
    <source>
        <dbReference type="PROSITE" id="PS50112"/>
    </source>
</evidence>
<evidence type="ECO:0000256" key="5">
    <source>
        <dbReference type="SAM" id="Phobius"/>
    </source>
</evidence>
<accession>A0A5C6DEP1</accession>
<keyword evidence="11" id="KW-1185">Reference proteome</keyword>
<dbReference type="CDD" id="cd00130">
    <property type="entry name" value="PAS"/>
    <property type="match status" value="1"/>
</dbReference>
<keyword evidence="1 3" id="KW-0807">Transducer</keyword>
<evidence type="ECO:0000259" key="9">
    <source>
        <dbReference type="PROSITE" id="PS50885"/>
    </source>
</evidence>